<dbReference type="RefSeq" id="WP_270112235.1">
    <property type="nucleotide sequence ID" value="NZ_JAPZVP010000020.1"/>
</dbReference>
<reference evidence="3" key="1">
    <citation type="submission" date="2022-12" db="EMBL/GenBank/DDBJ databases">
        <title>Gycomyces niveus sp.nov.,a novel actinomycete isolated from soil in Shouguan.</title>
        <authorList>
            <person name="Yang X."/>
        </authorList>
    </citation>
    <scope>NUCLEOTIDE SEQUENCE</scope>
    <source>
        <strain evidence="3">NEAU-A15</strain>
    </source>
</reference>
<dbReference type="InterPro" id="IPR057746">
    <property type="entry name" value="CpnT-like_N"/>
</dbReference>
<keyword evidence="1" id="KW-0812">Transmembrane</keyword>
<comment type="caution">
    <text evidence="3">The sequence shown here is derived from an EMBL/GenBank/DDBJ whole genome shotgun (WGS) entry which is preliminary data.</text>
</comment>
<keyword evidence="1" id="KW-0472">Membrane</keyword>
<feature type="domain" description="Outer membrane channel protein CpnT-like N-terminal" evidence="2">
    <location>
        <begin position="15"/>
        <end position="148"/>
    </location>
</feature>
<sequence>MAITLPDELVAVLGVLGYDFPQSNEDALMDMGQAWMDFSDELSDILGEGGASAAQVWADQVGKEVDAFKAWWGGEDGPSDILTTGSIGAMVGGAGMVVCAIIVLVLKIMVIVQVVILAVQIALAIAQAAVTFGASLLQIPIFQQIAREIVGNLIQEAIFKLLD</sequence>
<organism evidence="3 4">
    <name type="scientific">Glycomyces luteolus</name>
    <dbReference type="NCBI Taxonomy" id="2670330"/>
    <lineage>
        <taxon>Bacteria</taxon>
        <taxon>Bacillati</taxon>
        <taxon>Actinomycetota</taxon>
        <taxon>Actinomycetes</taxon>
        <taxon>Glycomycetales</taxon>
        <taxon>Glycomycetaceae</taxon>
        <taxon>Glycomyces</taxon>
    </lineage>
</organism>
<evidence type="ECO:0000256" key="1">
    <source>
        <dbReference type="SAM" id="Phobius"/>
    </source>
</evidence>
<dbReference type="Proteomes" id="UP001146067">
    <property type="component" value="Unassembled WGS sequence"/>
</dbReference>
<evidence type="ECO:0000313" key="4">
    <source>
        <dbReference type="Proteomes" id="UP001146067"/>
    </source>
</evidence>
<accession>A0A9X3PBA4</accession>
<evidence type="ECO:0000259" key="2">
    <source>
        <dbReference type="Pfam" id="PF25547"/>
    </source>
</evidence>
<keyword evidence="1" id="KW-1133">Transmembrane helix</keyword>
<dbReference type="AlphaFoldDB" id="A0A9X3PBA4"/>
<proteinExistence type="predicted"/>
<keyword evidence="4" id="KW-1185">Reference proteome</keyword>
<gene>
    <name evidence="3" type="ORF">O1R50_21320</name>
</gene>
<dbReference type="EMBL" id="JAPZVP010000020">
    <property type="protein sequence ID" value="MDA1362181.1"/>
    <property type="molecule type" value="Genomic_DNA"/>
</dbReference>
<feature type="transmembrane region" description="Helical" evidence="1">
    <location>
        <begin position="114"/>
        <end position="137"/>
    </location>
</feature>
<protein>
    <recommendedName>
        <fullName evidence="2">Outer membrane channel protein CpnT-like N-terminal domain-containing protein</fullName>
    </recommendedName>
</protein>
<name>A0A9X3PBA4_9ACTN</name>
<evidence type="ECO:0000313" key="3">
    <source>
        <dbReference type="EMBL" id="MDA1362181.1"/>
    </source>
</evidence>
<feature type="transmembrane region" description="Helical" evidence="1">
    <location>
        <begin position="87"/>
        <end position="108"/>
    </location>
</feature>
<dbReference type="Pfam" id="PF25547">
    <property type="entry name" value="WXG100_2"/>
    <property type="match status" value="1"/>
</dbReference>